<keyword evidence="4" id="KW-1185">Reference proteome</keyword>
<feature type="region of interest" description="Disordered" evidence="1">
    <location>
        <begin position="81"/>
        <end position="116"/>
    </location>
</feature>
<dbReference type="InterPro" id="IPR023210">
    <property type="entry name" value="NADP_OxRdtase_dom"/>
</dbReference>
<feature type="compositionally biased region" description="Low complexity" evidence="1">
    <location>
        <begin position="88"/>
        <end position="105"/>
    </location>
</feature>
<protein>
    <recommendedName>
        <fullName evidence="2">NADP-dependent oxidoreductase domain-containing protein</fullName>
    </recommendedName>
</protein>
<dbReference type="PANTHER" id="PTHR43827:SF8">
    <property type="entry name" value="ALDO_KETO REDUCTASE FAMILY PROTEIN"/>
    <property type="match status" value="1"/>
</dbReference>
<name>A0ABD3Q6V0_9STRA</name>
<evidence type="ECO:0000256" key="1">
    <source>
        <dbReference type="SAM" id="MobiDB-lite"/>
    </source>
</evidence>
<comment type="caution">
    <text evidence="3">The sequence shown here is derived from an EMBL/GenBank/DDBJ whole genome shotgun (WGS) entry which is preliminary data.</text>
</comment>
<dbReference type="Proteomes" id="UP001530315">
    <property type="component" value="Unassembled WGS sequence"/>
</dbReference>
<dbReference type="EMBL" id="JALLAZ020000432">
    <property type="protein sequence ID" value="KAL3795291.1"/>
    <property type="molecule type" value="Genomic_DNA"/>
</dbReference>
<evidence type="ECO:0000313" key="3">
    <source>
        <dbReference type="EMBL" id="KAL3795291.1"/>
    </source>
</evidence>
<accession>A0ABD3Q6V0</accession>
<proteinExistence type="predicted"/>
<dbReference type="PANTHER" id="PTHR43827">
    <property type="entry name" value="2,5-DIKETO-D-GLUCONIC ACID REDUCTASE"/>
    <property type="match status" value="1"/>
</dbReference>
<gene>
    <name evidence="3" type="ORF">ACHAW5_010319</name>
</gene>
<organism evidence="3 4">
    <name type="scientific">Stephanodiscus triporus</name>
    <dbReference type="NCBI Taxonomy" id="2934178"/>
    <lineage>
        <taxon>Eukaryota</taxon>
        <taxon>Sar</taxon>
        <taxon>Stramenopiles</taxon>
        <taxon>Ochrophyta</taxon>
        <taxon>Bacillariophyta</taxon>
        <taxon>Coscinodiscophyceae</taxon>
        <taxon>Thalassiosirophycidae</taxon>
        <taxon>Stephanodiscales</taxon>
        <taxon>Stephanodiscaceae</taxon>
        <taxon>Stephanodiscus</taxon>
    </lineage>
</organism>
<dbReference type="AlphaFoldDB" id="A0ABD3Q6V0"/>
<dbReference type="SUPFAM" id="SSF51430">
    <property type="entry name" value="NAD(P)-linked oxidoreductase"/>
    <property type="match status" value="1"/>
</dbReference>
<dbReference type="InterPro" id="IPR020471">
    <property type="entry name" value="AKR"/>
</dbReference>
<feature type="domain" description="NADP-dependent oxidoreductase" evidence="2">
    <location>
        <begin position="184"/>
        <end position="339"/>
    </location>
</feature>
<sequence>MDGEIMNYRLVDASHADSALEALVGRSLGRIPPARVGAADDVDDSDDVYHVMVKVWHTHLGYERTMMSVRDSLSDILPGDVGGGGGPLAPRGRSLTASGGRSSTAAGGGGKTTTKTTTPDVRVHAILRYPRCYDELFESSAYLNSPNFPTKYANCAEEEEALDQSVKDASDGVSPLSDKDGAWERSYRALEELYHRGVLESIGVGDFGPSDLSRLFEIATVGPHVYQGTLRTLLTQEELVEDLVRHGVHYQCHDAVSTVLRGREGAPIAYSKLGRIGARHGGLMDGGDSGGGKSDDAGGGANEDVYGYSPIQVVLGYLIHHRGVGVVPGTTDVSHLAENSPSSLGNMRRFSPREALDIETALLALVNGEDVAPDAGNVSNMMGGSAKGAEKVITAAGSMQDAAGDGDDDSGMEGGVVATFFNTLPHPRSVRIFHVHPETGEQIQLSHGIPPGRSGRMIVNVDDVLIAYDAHGVAVKKFLVEGSGNESNGVSLDFTVESS</sequence>
<evidence type="ECO:0000313" key="4">
    <source>
        <dbReference type="Proteomes" id="UP001530315"/>
    </source>
</evidence>
<dbReference type="Gene3D" id="3.20.20.100">
    <property type="entry name" value="NADP-dependent oxidoreductase domain"/>
    <property type="match status" value="1"/>
</dbReference>
<reference evidence="3 4" key="1">
    <citation type="submission" date="2024-10" db="EMBL/GenBank/DDBJ databases">
        <title>Updated reference genomes for cyclostephanoid diatoms.</title>
        <authorList>
            <person name="Roberts W.R."/>
            <person name="Alverson A.J."/>
        </authorList>
    </citation>
    <scope>NUCLEOTIDE SEQUENCE [LARGE SCALE GENOMIC DNA]</scope>
    <source>
        <strain evidence="3 4">AJA276-08</strain>
    </source>
</reference>
<evidence type="ECO:0000259" key="2">
    <source>
        <dbReference type="Pfam" id="PF00248"/>
    </source>
</evidence>
<dbReference type="InterPro" id="IPR036812">
    <property type="entry name" value="NAD(P)_OxRdtase_dom_sf"/>
</dbReference>
<dbReference type="Pfam" id="PF00248">
    <property type="entry name" value="Aldo_ket_red"/>
    <property type="match status" value="1"/>
</dbReference>